<evidence type="ECO:0000259" key="2">
    <source>
        <dbReference type="Pfam" id="PF23951"/>
    </source>
</evidence>
<organism evidence="3 4">
    <name type="scientific">Candidatus Jorgensenbacteria bacterium RIFCSPLOWO2_01_FULL_45_25b</name>
    <dbReference type="NCBI Taxonomy" id="1798471"/>
    <lineage>
        <taxon>Bacteria</taxon>
        <taxon>Candidatus Joergenseniibacteriota</taxon>
    </lineage>
</organism>
<protein>
    <recommendedName>
        <fullName evidence="2">DUF7282 domain-containing protein</fullName>
    </recommendedName>
</protein>
<gene>
    <name evidence="3" type="ORF">A3A21_00120</name>
</gene>
<dbReference type="EMBL" id="MFKK01000037">
    <property type="protein sequence ID" value="OGG39692.1"/>
    <property type="molecule type" value="Genomic_DNA"/>
</dbReference>
<dbReference type="Pfam" id="PF23951">
    <property type="entry name" value="DUF7282"/>
    <property type="match status" value="1"/>
</dbReference>
<proteinExistence type="predicted"/>
<dbReference type="Proteomes" id="UP000176996">
    <property type="component" value="Unassembled WGS sequence"/>
</dbReference>
<dbReference type="InterPro" id="IPR055706">
    <property type="entry name" value="Slg1/2_DUF7282"/>
</dbReference>
<sequence length="179" mass="19481">MYAKQQTIITALIAFLLGFIIAWMIFGRSPVAEAPIEESEEAGTSSLPAISKNEVSEEKASVDSDVISKPIVFSKEVPVVHDQPAGATVLVKEVVFGKPSWIVAREERKGSIGNILGALWLPSGTHQNREVELLRETVAGGMYYVFLHDDDGDKKFNSSIDLPITDSLGKPISVPFRAL</sequence>
<keyword evidence="1" id="KW-0812">Transmembrane</keyword>
<accession>A0A1F6BSG3</accession>
<feature type="transmembrane region" description="Helical" evidence="1">
    <location>
        <begin position="7"/>
        <end position="26"/>
    </location>
</feature>
<reference evidence="3 4" key="1">
    <citation type="journal article" date="2016" name="Nat. Commun.">
        <title>Thousands of microbial genomes shed light on interconnected biogeochemical processes in an aquifer system.</title>
        <authorList>
            <person name="Anantharaman K."/>
            <person name="Brown C.T."/>
            <person name="Hug L.A."/>
            <person name="Sharon I."/>
            <person name="Castelle C.J."/>
            <person name="Probst A.J."/>
            <person name="Thomas B.C."/>
            <person name="Singh A."/>
            <person name="Wilkins M.J."/>
            <person name="Karaoz U."/>
            <person name="Brodie E.L."/>
            <person name="Williams K.H."/>
            <person name="Hubbard S.S."/>
            <person name="Banfield J.F."/>
        </authorList>
    </citation>
    <scope>NUCLEOTIDE SEQUENCE [LARGE SCALE GENOMIC DNA]</scope>
</reference>
<name>A0A1F6BSG3_9BACT</name>
<feature type="domain" description="DUF7282" evidence="2">
    <location>
        <begin position="81"/>
        <end position="173"/>
    </location>
</feature>
<evidence type="ECO:0000256" key="1">
    <source>
        <dbReference type="SAM" id="Phobius"/>
    </source>
</evidence>
<dbReference type="AlphaFoldDB" id="A0A1F6BSG3"/>
<dbReference type="STRING" id="1798471.A3A21_00120"/>
<evidence type="ECO:0000313" key="4">
    <source>
        <dbReference type="Proteomes" id="UP000176996"/>
    </source>
</evidence>
<keyword evidence="1" id="KW-1133">Transmembrane helix</keyword>
<comment type="caution">
    <text evidence="3">The sequence shown here is derived from an EMBL/GenBank/DDBJ whole genome shotgun (WGS) entry which is preliminary data.</text>
</comment>
<evidence type="ECO:0000313" key="3">
    <source>
        <dbReference type="EMBL" id="OGG39692.1"/>
    </source>
</evidence>
<keyword evidence="1" id="KW-0472">Membrane</keyword>